<evidence type="ECO:0000256" key="1">
    <source>
        <dbReference type="ARBA" id="ARBA00022598"/>
    </source>
</evidence>
<name>A0A0S3PWT4_9BRAD</name>
<dbReference type="InterPro" id="IPR045864">
    <property type="entry name" value="aa-tRNA-synth_II/BPL/LPL"/>
</dbReference>
<dbReference type="EC" id="6.3.4.15" evidence="3"/>
<gene>
    <name evidence="6" type="primary">birA</name>
    <name evidence="6" type="ORF">GJW-30_1_02776</name>
</gene>
<dbReference type="KEGG" id="vgo:GJW-30_1_02776"/>
<evidence type="ECO:0000259" key="5">
    <source>
        <dbReference type="PROSITE" id="PS51733"/>
    </source>
</evidence>
<dbReference type="GO" id="GO:0004077">
    <property type="term" value="F:biotin--[biotin carboxyl-carrier protein] ligase activity"/>
    <property type="evidence" value="ECO:0007669"/>
    <property type="project" value="UniProtKB-EC"/>
</dbReference>
<keyword evidence="7" id="KW-1185">Reference proteome</keyword>
<dbReference type="Gene3D" id="2.30.30.100">
    <property type="match status" value="1"/>
</dbReference>
<dbReference type="InterPro" id="IPR004408">
    <property type="entry name" value="Biotin_CoA_COase_ligase"/>
</dbReference>
<accession>A0A0S3PWT4</accession>
<dbReference type="PANTHER" id="PTHR12835:SF5">
    <property type="entry name" value="BIOTIN--PROTEIN LIGASE"/>
    <property type="match status" value="1"/>
</dbReference>
<dbReference type="RefSeq" id="WP_096356277.1">
    <property type="nucleotide sequence ID" value="NZ_AP014946.1"/>
</dbReference>
<dbReference type="GO" id="GO:0005737">
    <property type="term" value="C:cytoplasm"/>
    <property type="evidence" value="ECO:0007669"/>
    <property type="project" value="TreeGrafter"/>
</dbReference>
<comment type="catalytic activity">
    <reaction evidence="4">
        <text>biotin + L-lysyl-[protein] + ATP = N(6)-biotinyl-L-lysyl-[protein] + AMP + diphosphate + H(+)</text>
        <dbReference type="Rhea" id="RHEA:11756"/>
        <dbReference type="Rhea" id="RHEA-COMP:9752"/>
        <dbReference type="Rhea" id="RHEA-COMP:10505"/>
        <dbReference type="ChEBI" id="CHEBI:15378"/>
        <dbReference type="ChEBI" id="CHEBI:29969"/>
        <dbReference type="ChEBI" id="CHEBI:30616"/>
        <dbReference type="ChEBI" id="CHEBI:33019"/>
        <dbReference type="ChEBI" id="CHEBI:57586"/>
        <dbReference type="ChEBI" id="CHEBI:83144"/>
        <dbReference type="ChEBI" id="CHEBI:456215"/>
        <dbReference type="EC" id="6.3.4.15"/>
    </reaction>
</comment>
<dbReference type="Gene3D" id="3.30.930.10">
    <property type="entry name" value="Bira Bifunctional Protein, Domain 2"/>
    <property type="match status" value="1"/>
</dbReference>
<organism evidence="6 7">
    <name type="scientific">Variibacter gotjawalensis</name>
    <dbReference type="NCBI Taxonomy" id="1333996"/>
    <lineage>
        <taxon>Bacteria</taxon>
        <taxon>Pseudomonadati</taxon>
        <taxon>Pseudomonadota</taxon>
        <taxon>Alphaproteobacteria</taxon>
        <taxon>Hyphomicrobiales</taxon>
        <taxon>Nitrobacteraceae</taxon>
        <taxon>Variibacter</taxon>
    </lineage>
</organism>
<proteinExistence type="predicted"/>
<evidence type="ECO:0000256" key="2">
    <source>
        <dbReference type="ARBA" id="ARBA00023267"/>
    </source>
</evidence>
<dbReference type="OrthoDB" id="9807064at2"/>
<dbReference type="PROSITE" id="PS51733">
    <property type="entry name" value="BPL_LPL_CATALYTIC"/>
    <property type="match status" value="1"/>
</dbReference>
<dbReference type="InterPro" id="IPR003142">
    <property type="entry name" value="BPL_C"/>
</dbReference>
<evidence type="ECO:0000256" key="4">
    <source>
        <dbReference type="ARBA" id="ARBA00047846"/>
    </source>
</evidence>
<dbReference type="InterPro" id="IPR004143">
    <property type="entry name" value="BPL_LPL_catalytic"/>
</dbReference>
<dbReference type="EMBL" id="AP014946">
    <property type="protein sequence ID" value="BAT60240.1"/>
    <property type="molecule type" value="Genomic_DNA"/>
</dbReference>
<dbReference type="SUPFAM" id="SSF55681">
    <property type="entry name" value="Class II aaRS and biotin synthetases"/>
    <property type="match status" value="1"/>
</dbReference>
<keyword evidence="1 6" id="KW-0436">Ligase</keyword>
<dbReference type="NCBIfam" id="TIGR00121">
    <property type="entry name" value="birA_ligase"/>
    <property type="match status" value="1"/>
</dbReference>
<dbReference type="CDD" id="cd16442">
    <property type="entry name" value="BPL"/>
    <property type="match status" value="1"/>
</dbReference>
<feature type="domain" description="BPL/LPL catalytic" evidence="5">
    <location>
        <begin position="1"/>
        <end position="198"/>
    </location>
</feature>
<dbReference type="Pfam" id="PF03099">
    <property type="entry name" value="BPL_LplA_LipB"/>
    <property type="match status" value="1"/>
</dbReference>
<dbReference type="Proteomes" id="UP000236884">
    <property type="component" value="Chromosome"/>
</dbReference>
<dbReference type="PANTHER" id="PTHR12835">
    <property type="entry name" value="BIOTIN PROTEIN LIGASE"/>
    <property type="match status" value="1"/>
</dbReference>
<evidence type="ECO:0000256" key="3">
    <source>
        <dbReference type="ARBA" id="ARBA00024227"/>
    </source>
</evidence>
<dbReference type="AlphaFoldDB" id="A0A0S3PWT4"/>
<evidence type="ECO:0000313" key="6">
    <source>
        <dbReference type="EMBL" id="BAT60240.1"/>
    </source>
</evidence>
<reference evidence="6 7" key="1">
    <citation type="submission" date="2015-08" db="EMBL/GenBank/DDBJ databases">
        <title>Investigation of the bacterial diversity of lava forest soil.</title>
        <authorList>
            <person name="Lee J.S."/>
        </authorList>
    </citation>
    <scope>NUCLEOTIDE SEQUENCE [LARGE SCALE GENOMIC DNA]</scope>
    <source>
        <strain evidence="6 7">GJW-30</strain>
    </source>
</reference>
<evidence type="ECO:0000313" key="7">
    <source>
        <dbReference type="Proteomes" id="UP000236884"/>
    </source>
</evidence>
<dbReference type="Pfam" id="PF02237">
    <property type="entry name" value="BPL_C"/>
    <property type="match status" value="1"/>
</dbReference>
<protein>
    <recommendedName>
        <fullName evidence="3">biotin--[biotin carboxyl-carrier protein] ligase</fullName>
        <ecNumber evidence="3">6.3.4.15</ecNumber>
    </recommendedName>
</protein>
<keyword evidence="2" id="KW-0092">Biotin</keyword>
<sequence length="256" mass="26541">MRLDPSVAAQGTRLIALESVGSTNVEALGAARAGAAAPLWITAEEQVAGRGRRGRTWTSPRGNLYATLLLIAPAPPAKAAQLSFVAGLAVHDAIVAVAPQLKERLRLKWPNDVLLGDAKIVGILIEGEEIPGRGQAVVIGIGINCQTAPTDTPYRADSLAAAKVTRESVFEALSRTVAARIAEWAAGANFAATRSAWLDRAAGVGMPILVRTGERELEGTFGAIDHDGGLILQLADGGTDIVSAGEIMRLGAARSS</sequence>